<name>A0A9D1T7I5_9FIRM</name>
<organism evidence="2 3">
    <name type="scientific">Candidatus Merdiplasma excrementigallinarum</name>
    <dbReference type="NCBI Taxonomy" id="2840864"/>
    <lineage>
        <taxon>Bacteria</taxon>
        <taxon>Bacillati</taxon>
        <taxon>Bacillota</taxon>
        <taxon>Clostridia</taxon>
        <taxon>Lachnospirales</taxon>
        <taxon>Lachnospiraceae</taxon>
        <taxon>Lachnospiraceae incertae sedis</taxon>
        <taxon>Candidatus Merdiplasma</taxon>
    </lineage>
</organism>
<comment type="caution">
    <text evidence="2">The sequence shown here is derived from an EMBL/GenBank/DDBJ whole genome shotgun (WGS) entry which is preliminary data.</text>
</comment>
<dbReference type="Proteomes" id="UP000886889">
    <property type="component" value="Unassembled WGS sequence"/>
</dbReference>
<keyword evidence="1" id="KW-0472">Membrane</keyword>
<protein>
    <submittedName>
        <fullName evidence="2">Uncharacterized protein</fullName>
    </submittedName>
</protein>
<evidence type="ECO:0000313" key="3">
    <source>
        <dbReference type="Proteomes" id="UP000886889"/>
    </source>
</evidence>
<reference evidence="2" key="1">
    <citation type="submission" date="2020-10" db="EMBL/GenBank/DDBJ databases">
        <authorList>
            <person name="Gilroy R."/>
        </authorList>
    </citation>
    <scope>NUCLEOTIDE SEQUENCE</scope>
    <source>
        <strain evidence="2">ChiBcec6-7307</strain>
    </source>
</reference>
<dbReference type="EMBL" id="DVOS01000001">
    <property type="protein sequence ID" value="HIV22300.1"/>
    <property type="molecule type" value="Genomic_DNA"/>
</dbReference>
<gene>
    <name evidence="2" type="ORF">IAC80_00030</name>
</gene>
<dbReference type="AlphaFoldDB" id="A0A9D1T7I5"/>
<evidence type="ECO:0000256" key="1">
    <source>
        <dbReference type="SAM" id="Phobius"/>
    </source>
</evidence>
<keyword evidence="1" id="KW-1133">Transmembrane helix</keyword>
<sequence>MRCKRCGADLAGAERCCPKCGWVYEKKGGRGTDGFLCLLLLLTGTAVMAAVRYIL</sequence>
<reference evidence="2" key="2">
    <citation type="journal article" date="2021" name="PeerJ">
        <title>Extensive microbial diversity within the chicken gut microbiome revealed by metagenomics and culture.</title>
        <authorList>
            <person name="Gilroy R."/>
            <person name="Ravi A."/>
            <person name="Getino M."/>
            <person name="Pursley I."/>
            <person name="Horton D.L."/>
            <person name="Alikhan N.F."/>
            <person name="Baker D."/>
            <person name="Gharbi K."/>
            <person name="Hall N."/>
            <person name="Watson M."/>
            <person name="Adriaenssens E.M."/>
            <person name="Foster-Nyarko E."/>
            <person name="Jarju S."/>
            <person name="Secka A."/>
            <person name="Antonio M."/>
            <person name="Oren A."/>
            <person name="Chaudhuri R.R."/>
            <person name="La Ragione R."/>
            <person name="Hildebrand F."/>
            <person name="Pallen M.J."/>
        </authorList>
    </citation>
    <scope>NUCLEOTIDE SEQUENCE</scope>
    <source>
        <strain evidence="2">ChiBcec6-7307</strain>
    </source>
</reference>
<proteinExistence type="predicted"/>
<feature type="transmembrane region" description="Helical" evidence="1">
    <location>
        <begin position="35"/>
        <end position="54"/>
    </location>
</feature>
<evidence type="ECO:0000313" key="2">
    <source>
        <dbReference type="EMBL" id="HIV22300.1"/>
    </source>
</evidence>
<accession>A0A9D1T7I5</accession>
<keyword evidence="1" id="KW-0812">Transmembrane</keyword>